<sequence length="98" mass="11079">MKGKYSKLIQEYCEQESIYIPPGFKRHSASHLAVIRHDSGEPKLVAKTFFKKEDLNYYISSTLMELVLDSGGNLPAKVVDFKENIEFKIASNGALIKL</sequence>
<evidence type="ECO:0008006" key="3">
    <source>
        <dbReference type="Google" id="ProtNLM"/>
    </source>
</evidence>
<dbReference type="EMBL" id="JAOTLW010000003">
    <property type="protein sequence ID" value="MDI5830607.1"/>
    <property type="molecule type" value="Genomic_DNA"/>
</dbReference>
<keyword evidence="2" id="KW-1185">Reference proteome</keyword>
<accession>A0ABT6U9I8</accession>
<protein>
    <recommendedName>
        <fullName evidence="3">HipA N-terminal subdomain 1 domain-containing protein</fullName>
    </recommendedName>
</protein>
<organism evidence="1 2">
    <name type="scientific">Shewanella xiamenensis</name>
    <dbReference type="NCBI Taxonomy" id="332186"/>
    <lineage>
        <taxon>Bacteria</taxon>
        <taxon>Pseudomonadati</taxon>
        <taxon>Pseudomonadota</taxon>
        <taxon>Gammaproteobacteria</taxon>
        <taxon>Alteromonadales</taxon>
        <taxon>Shewanellaceae</taxon>
        <taxon>Shewanella</taxon>
    </lineage>
</organism>
<comment type="caution">
    <text evidence="1">The sequence shown here is derived from an EMBL/GenBank/DDBJ whole genome shotgun (WGS) entry which is preliminary data.</text>
</comment>
<evidence type="ECO:0000313" key="2">
    <source>
        <dbReference type="Proteomes" id="UP001159075"/>
    </source>
</evidence>
<dbReference type="Proteomes" id="UP001159075">
    <property type="component" value="Unassembled WGS sequence"/>
</dbReference>
<reference evidence="1 2" key="1">
    <citation type="submission" date="2022-09" db="EMBL/GenBank/DDBJ databases">
        <title>The outer-membrane cytochrome OmcA is essential for infection of Shewanella oneidensis by a zebrafish-associated bacteriophage.</title>
        <authorList>
            <person name="Grenfell A.W."/>
            <person name="Intile P."/>
            <person name="Mcfarlane J."/>
            <person name="Leung D."/>
            <person name="Abdalla K."/>
            <person name="Wold M."/>
            <person name="Kees E."/>
            <person name="Gralnick J."/>
        </authorList>
    </citation>
    <scope>NUCLEOTIDE SEQUENCE [LARGE SCALE GENOMIC DNA]</scope>
    <source>
        <strain evidence="1 2">NF-5</strain>
    </source>
</reference>
<gene>
    <name evidence="1" type="ORF">ODY93_03435</name>
</gene>
<evidence type="ECO:0000313" key="1">
    <source>
        <dbReference type="EMBL" id="MDI5830607.1"/>
    </source>
</evidence>
<proteinExistence type="predicted"/>
<name>A0ABT6U9I8_9GAMM</name>
<dbReference type="RefSeq" id="WP_041416814.1">
    <property type="nucleotide sequence ID" value="NZ_BLRF01000050.1"/>
</dbReference>